<accession>A0A151PGH8</accession>
<organism evidence="1 2">
    <name type="scientific">Alligator mississippiensis</name>
    <name type="common">American alligator</name>
    <dbReference type="NCBI Taxonomy" id="8496"/>
    <lineage>
        <taxon>Eukaryota</taxon>
        <taxon>Metazoa</taxon>
        <taxon>Chordata</taxon>
        <taxon>Craniata</taxon>
        <taxon>Vertebrata</taxon>
        <taxon>Euteleostomi</taxon>
        <taxon>Archelosauria</taxon>
        <taxon>Archosauria</taxon>
        <taxon>Crocodylia</taxon>
        <taxon>Alligatoridae</taxon>
        <taxon>Alligatorinae</taxon>
        <taxon>Alligator</taxon>
    </lineage>
</organism>
<dbReference type="Proteomes" id="UP000050525">
    <property type="component" value="Unassembled WGS sequence"/>
</dbReference>
<dbReference type="EMBL" id="AKHW03000257">
    <property type="protein sequence ID" value="KYO48108.1"/>
    <property type="molecule type" value="Genomic_DNA"/>
</dbReference>
<evidence type="ECO:0000313" key="2">
    <source>
        <dbReference type="Proteomes" id="UP000050525"/>
    </source>
</evidence>
<dbReference type="AlphaFoldDB" id="A0A151PGH8"/>
<proteinExistence type="predicted"/>
<gene>
    <name evidence="1" type="ORF">Y1Q_0001918</name>
</gene>
<protein>
    <submittedName>
        <fullName evidence="1">Uncharacterized protein</fullName>
    </submittedName>
</protein>
<keyword evidence="2" id="KW-1185">Reference proteome</keyword>
<comment type="caution">
    <text evidence="1">The sequence shown here is derived from an EMBL/GenBank/DDBJ whole genome shotgun (WGS) entry which is preliminary data.</text>
</comment>
<sequence length="79" mass="8748">MQVQVPVLPNSEPKTLNLDLSHPRITSQAICREAEGVQELLKVCAAAGARHSKKEGREEAFAPDNRTASVCQRKKHSWV</sequence>
<name>A0A151PGH8_ALLMI</name>
<reference evidence="1 2" key="1">
    <citation type="journal article" date="2012" name="Genome Biol.">
        <title>Sequencing three crocodilian genomes to illuminate the evolution of archosaurs and amniotes.</title>
        <authorList>
            <person name="St John J.A."/>
            <person name="Braun E.L."/>
            <person name="Isberg S.R."/>
            <person name="Miles L.G."/>
            <person name="Chong A.Y."/>
            <person name="Gongora J."/>
            <person name="Dalzell P."/>
            <person name="Moran C."/>
            <person name="Bed'hom B."/>
            <person name="Abzhanov A."/>
            <person name="Burgess S.C."/>
            <person name="Cooksey A.M."/>
            <person name="Castoe T.A."/>
            <person name="Crawford N.G."/>
            <person name="Densmore L.D."/>
            <person name="Drew J.C."/>
            <person name="Edwards S.V."/>
            <person name="Faircloth B.C."/>
            <person name="Fujita M.K."/>
            <person name="Greenwold M.J."/>
            <person name="Hoffmann F.G."/>
            <person name="Howard J.M."/>
            <person name="Iguchi T."/>
            <person name="Janes D.E."/>
            <person name="Khan S.Y."/>
            <person name="Kohno S."/>
            <person name="de Koning A.J."/>
            <person name="Lance S.L."/>
            <person name="McCarthy F.M."/>
            <person name="McCormack J.E."/>
            <person name="Merchant M.E."/>
            <person name="Peterson D.G."/>
            <person name="Pollock D.D."/>
            <person name="Pourmand N."/>
            <person name="Raney B.J."/>
            <person name="Roessler K.A."/>
            <person name="Sanford J.R."/>
            <person name="Sawyer R.H."/>
            <person name="Schmidt C.J."/>
            <person name="Triplett E.W."/>
            <person name="Tuberville T.D."/>
            <person name="Venegas-Anaya M."/>
            <person name="Howard J.T."/>
            <person name="Jarvis E.D."/>
            <person name="Guillette L.J.Jr."/>
            <person name="Glenn T.C."/>
            <person name="Green R.E."/>
            <person name="Ray D.A."/>
        </authorList>
    </citation>
    <scope>NUCLEOTIDE SEQUENCE [LARGE SCALE GENOMIC DNA]</scope>
    <source>
        <strain evidence="1">KSC_2009_1</strain>
    </source>
</reference>
<evidence type="ECO:0000313" key="1">
    <source>
        <dbReference type="EMBL" id="KYO48108.1"/>
    </source>
</evidence>